<dbReference type="Proteomes" id="UP000887576">
    <property type="component" value="Unplaced"/>
</dbReference>
<reference evidence="2" key="1">
    <citation type="submission" date="2022-11" db="UniProtKB">
        <authorList>
            <consortium name="WormBaseParasite"/>
        </authorList>
    </citation>
    <scope>IDENTIFICATION</scope>
</reference>
<dbReference type="WBParaSite" id="JU765_v2.g3530.t1">
    <property type="protein sequence ID" value="JU765_v2.g3530.t1"/>
    <property type="gene ID" value="JU765_v2.g3530"/>
</dbReference>
<evidence type="ECO:0000313" key="1">
    <source>
        <dbReference type="Proteomes" id="UP000887576"/>
    </source>
</evidence>
<evidence type="ECO:0000313" key="2">
    <source>
        <dbReference type="WBParaSite" id="JU765_v2.g3530.t1"/>
    </source>
</evidence>
<protein>
    <submittedName>
        <fullName evidence="2">Uncharacterized protein</fullName>
    </submittedName>
</protein>
<name>A0AC34R582_9BILA</name>
<sequence length="236" mass="26355">MFGLIPALLLCFAVFSSEAALNLLKNLNEKTEVSIKFDDGDDDAIQCDPKCVSFCAKLCNKNPECAFWCLKTCGCSTGKTSTDQEKGELLVDIREEIKISVKYGLEDISRCDPQCVSFCAKSCGKNPDCMFQCLKSCGCSSDATDTDFRNDECVPECKMLCNSSCASDNQCQQQCYAIKCGCLLNIEDKTNSFDFQHQQCCPVCLKKCMNRCPSKRKEKCKKHCTSQCCHDMSEWD</sequence>
<proteinExistence type="predicted"/>
<accession>A0AC34R582</accession>
<organism evidence="1 2">
    <name type="scientific">Panagrolaimus sp. JU765</name>
    <dbReference type="NCBI Taxonomy" id="591449"/>
    <lineage>
        <taxon>Eukaryota</taxon>
        <taxon>Metazoa</taxon>
        <taxon>Ecdysozoa</taxon>
        <taxon>Nematoda</taxon>
        <taxon>Chromadorea</taxon>
        <taxon>Rhabditida</taxon>
        <taxon>Tylenchina</taxon>
        <taxon>Panagrolaimomorpha</taxon>
        <taxon>Panagrolaimoidea</taxon>
        <taxon>Panagrolaimidae</taxon>
        <taxon>Panagrolaimus</taxon>
    </lineage>
</organism>